<dbReference type="GeneID" id="30207730"/>
<dbReference type="EMBL" id="CP144542">
    <property type="protein sequence ID" value="WVW82612.1"/>
    <property type="molecule type" value="Genomic_DNA"/>
</dbReference>
<proteinExistence type="predicted"/>
<evidence type="ECO:0000313" key="2">
    <source>
        <dbReference type="EMBL" id="OCF28472.1"/>
    </source>
</evidence>
<reference evidence="2" key="3">
    <citation type="submission" date="2014-01" db="EMBL/GenBank/DDBJ databases">
        <title>Evolution of pathogenesis and genome organization in the Tremellales.</title>
        <authorList>
            <person name="Cuomo C."/>
            <person name="Litvintseva A."/>
            <person name="Heitman J."/>
            <person name="Chen Y."/>
            <person name="Sun S."/>
            <person name="Springer D."/>
            <person name="Dromer F."/>
            <person name="Young S."/>
            <person name="Zeng Q."/>
            <person name="Chapman S."/>
            <person name="Gujja S."/>
            <person name="Saif S."/>
            <person name="Birren B."/>
        </authorList>
    </citation>
    <scope>NUCLEOTIDE SEQUENCE</scope>
    <source>
        <strain evidence="2">CBS 10118</strain>
    </source>
</reference>
<feature type="region of interest" description="Disordered" evidence="1">
    <location>
        <begin position="1"/>
        <end position="28"/>
    </location>
</feature>
<reference evidence="3" key="2">
    <citation type="submission" date="2013-07" db="EMBL/GenBank/DDBJ databases">
        <authorList>
            <consortium name="The Broad Institute Genome Sequencing Platform"/>
            <person name="Cuomo C."/>
            <person name="Litvintseva A."/>
            <person name="Chen Y."/>
            <person name="Heitman J."/>
            <person name="Sun S."/>
            <person name="Springer D."/>
            <person name="Dromer F."/>
            <person name="Young S.K."/>
            <person name="Zeng Q."/>
            <person name="Gargeya S."/>
            <person name="Fitzgerald M."/>
            <person name="Abouelleil A."/>
            <person name="Alvarado L."/>
            <person name="Berlin A.M."/>
            <person name="Chapman S.B."/>
            <person name="Dewar J."/>
            <person name="Goldberg J."/>
            <person name="Griggs A."/>
            <person name="Gujja S."/>
            <person name="Hansen M."/>
            <person name="Howarth C."/>
            <person name="Imamovic A."/>
            <person name="Larimer J."/>
            <person name="McCowan C."/>
            <person name="Murphy C."/>
            <person name="Pearson M."/>
            <person name="Priest M."/>
            <person name="Roberts A."/>
            <person name="Saif S."/>
            <person name="Shea T."/>
            <person name="Sykes S."/>
            <person name="Wortman J."/>
            <person name="Nusbaum C."/>
            <person name="Birren B."/>
        </authorList>
    </citation>
    <scope>NUCLEOTIDE SEQUENCE</scope>
    <source>
        <strain evidence="3">CBS 10118</strain>
    </source>
</reference>
<evidence type="ECO:0000313" key="3">
    <source>
        <dbReference type="EMBL" id="WVW82612.1"/>
    </source>
</evidence>
<dbReference type="EMBL" id="KI894019">
    <property type="protein sequence ID" value="OCF28472.1"/>
    <property type="molecule type" value="Genomic_DNA"/>
</dbReference>
<dbReference type="Proteomes" id="UP000092730">
    <property type="component" value="Chromosome 2"/>
</dbReference>
<reference evidence="3" key="4">
    <citation type="submission" date="2024-02" db="EMBL/GenBank/DDBJ databases">
        <title>Comparative genomics of Cryptococcus and Kwoniella reveals pathogenesis evolution and contrasting modes of karyotype evolution via chromosome fusion or intercentromeric recombination.</title>
        <authorList>
            <person name="Coelho M.A."/>
            <person name="David-Palma M."/>
            <person name="Shea T."/>
            <person name="Bowers K."/>
            <person name="McGinley-Smith S."/>
            <person name="Mohammad A.W."/>
            <person name="Gnirke A."/>
            <person name="Yurkov A.M."/>
            <person name="Nowrousian M."/>
            <person name="Sun S."/>
            <person name="Cuomo C.A."/>
            <person name="Heitman J."/>
        </authorList>
    </citation>
    <scope>NUCLEOTIDE SEQUENCE</scope>
    <source>
        <strain evidence="3">CBS 10118</strain>
    </source>
</reference>
<dbReference type="RefSeq" id="XP_019049542.1">
    <property type="nucleotide sequence ID" value="XM_019189980.1"/>
</dbReference>
<dbReference type="AlphaFoldDB" id="A0A1B9GBS6"/>
<reference evidence="2" key="1">
    <citation type="submission" date="2013-07" db="EMBL/GenBank/DDBJ databases">
        <title>The Genome Sequence of Cryptococcus bestiolae CBS10118.</title>
        <authorList>
            <consortium name="The Broad Institute Genome Sequencing Platform"/>
            <person name="Cuomo C."/>
            <person name="Litvintseva A."/>
            <person name="Chen Y."/>
            <person name="Heitman J."/>
            <person name="Sun S."/>
            <person name="Springer D."/>
            <person name="Dromer F."/>
            <person name="Young S.K."/>
            <person name="Zeng Q."/>
            <person name="Gargeya S."/>
            <person name="Fitzgerald M."/>
            <person name="Abouelleil A."/>
            <person name="Alvarado L."/>
            <person name="Berlin A.M."/>
            <person name="Chapman S.B."/>
            <person name="Dewar J."/>
            <person name="Goldberg J."/>
            <person name="Griggs A."/>
            <person name="Gujja S."/>
            <person name="Hansen M."/>
            <person name="Howarth C."/>
            <person name="Imamovic A."/>
            <person name="Larimer J."/>
            <person name="McCowan C."/>
            <person name="Murphy C."/>
            <person name="Pearson M."/>
            <person name="Priest M."/>
            <person name="Roberts A."/>
            <person name="Saif S."/>
            <person name="Shea T."/>
            <person name="Sykes S."/>
            <person name="Wortman J."/>
            <person name="Nusbaum C."/>
            <person name="Birren B."/>
        </authorList>
    </citation>
    <scope>NUCLEOTIDE SEQUENCE [LARGE SCALE GENOMIC DNA]</scope>
    <source>
        <strain evidence="2">CBS 10118</strain>
    </source>
</reference>
<organism evidence="2">
    <name type="scientific">Kwoniella bestiolae CBS 10118</name>
    <dbReference type="NCBI Taxonomy" id="1296100"/>
    <lineage>
        <taxon>Eukaryota</taxon>
        <taxon>Fungi</taxon>
        <taxon>Dikarya</taxon>
        <taxon>Basidiomycota</taxon>
        <taxon>Agaricomycotina</taxon>
        <taxon>Tremellomycetes</taxon>
        <taxon>Tremellales</taxon>
        <taxon>Cryptococcaceae</taxon>
        <taxon>Kwoniella</taxon>
    </lineage>
</organism>
<sequence length="367" mass="41280">MNSPALTSTKGPSEGRSSAKSWLSSWSDQERTDLRKILLEKFDDLGTKSVAAHIKTLGLKCSQVDSSTVRSSVVSDDQAADEIKALETEANEHGKHATEVQELVNSAVDSTAISLGGIEGNHNEILEAIRDLDLSAEMTKDGTVKMKVRSPAMRRALIAGKISVPTLSVGIVSPTSLWSSRQSSKLTKLVYESEKSQIPAKARDLVKEALSQLTQDSTSLRAASKERWLRESRLKNLTVSAQDERYQALFPHEREYWKIWGTKDWKRMGESVPEKLYDDMKERLHNALRHSRMLNKLRANSMGELAVETYVCPTLDPSESLLDEDSIWVTVSGDNFFNELERKPTYSLGKYRDFNNRKFDRKREEAA</sequence>
<evidence type="ECO:0000313" key="4">
    <source>
        <dbReference type="Proteomes" id="UP000092730"/>
    </source>
</evidence>
<dbReference type="VEuPathDB" id="FungiDB:I302_03331"/>
<protein>
    <submittedName>
        <fullName evidence="2">Uncharacterized protein</fullName>
    </submittedName>
</protein>
<dbReference type="KEGG" id="kbi:30207730"/>
<feature type="compositionally biased region" description="Low complexity" evidence="1">
    <location>
        <begin position="18"/>
        <end position="27"/>
    </location>
</feature>
<gene>
    <name evidence="2" type="ORF">I302_03331</name>
    <name evidence="3" type="ORF">I302_104623</name>
</gene>
<feature type="compositionally biased region" description="Polar residues" evidence="1">
    <location>
        <begin position="1"/>
        <end position="11"/>
    </location>
</feature>
<name>A0A1B9GBS6_9TREE</name>
<accession>A0A1B9GBS6</accession>
<keyword evidence="4" id="KW-1185">Reference proteome</keyword>
<evidence type="ECO:0000256" key="1">
    <source>
        <dbReference type="SAM" id="MobiDB-lite"/>
    </source>
</evidence>